<evidence type="ECO:0000259" key="1">
    <source>
        <dbReference type="Pfam" id="PF00149"/>
    </source>
</evidence>
<keyword evidence="3" id="KW-1185">Reference proteome</keyword>
<keyword evidence="2" id="KW-0378">Hydrolase</keyword>
<protein>
    <submittedName>
        <fullName evidence="2">Exonuclease</fullName>
    </submittedName>
</protein>
<dbReference type="InterPro" id="IPR014577">
    <property type="entry name" value="UCP033093_metalloPase"/>
</dbReference>
<dbReference type="RefSeq" id="WP_284389813.1">
    <property type="nucleotide sequence ID" value="NZ_BSNK01000002.1"/>
</dbReference>
<dbReference type="EMBL" id="BSNK01000002">
    <property type="protein sequence ID" value="GLQ23915.1"/>
    <property type="molecule type" value="Genomic_DNA"/>
</dbReference>
<dbReference type="PANTHER" id="PTHR30337:SF0">
    <property type="entry name" value="NUCLEASE SBCCD SUBUNIT D"/>
    <property type="match status" value="1"/>
</dbReference>
<sequence>MGIDFIHTADWQLGKPFARFDETLSGRLRAERQDVIGRIADAAKARHCSHVLVAGDVWDSTLPGQDVLTQPLDIMAEHPEIIWWLLPGNHDRDDTDGLWDRVQARGLANIRVLREAEPVEMTDGVWLLPAPWQRLHHGEDLTHWMDGAETPDGAIRIGLAHGGIKTFGSKDQGRDGGETGEVIPPNRATTARLDYLALGDWHARVAINSRTHYSGTPEPDRHKVGDRGQVLHVQIDAPGAEPKVTDIATARYDWPVIEAPLHVDGVDAVIQQIEQAITTGPAERHTLVQISLSGETAVSEWAAVERYLDTLKGRCAHLSVRGQSSVTLKIVAEDMDALDAQGSVRAAAEALQARREDHALSQLDRDIASDALRLLFSFAATEDVS</sequence>
<comment type="caution">
    <text evidence="2">The sequence shown here is derived from an EMBL/GenBank/DDBJ whole genome shotgun (WGS) entry which is preliminary data.</text>
</comment>
<dbReference type="Pfam" id="PF00149">
    <property type="entry name" value="Metallophos"/>
    <property type="match status" value="1"/>
</dbReference>
<dbReference type="SUPFAM" id="SSF56300">
    <property type="entry name" value="Metallo-dependent phosphatases"/>
    <property type="match status" value="1"/>
</dbReference>
<feature type="domain" description="Calcineurin-like phosphoesterase" evidence="1">
    <location>
        <begin position="5"/>
        <end position="164"/>
    </location>
</feature>
<reference evidence="2" key="1">
    <citation type="journal article" date="2014" name="Int. J. Syst. Evol. Microbiol.">
        <title>Complete genome of a new Firmicutes species belonging to the dominant human colonic microbiota ('Ruminococcus bicirculans') reveals two chromosomes and a selective capacity to utilize plant glucans.</title>
        <authorList>
            <consortium name="NISC Comparative Sequencing Program"/>
            <person name="Wegmann U."/>
            <person name="Louis P."/>
            <person name="Goesmann A."/>
            <person name="Henrissat B."/>
            <person name="Duncan S.H."/>
            <person name="Flint H.J."/>
        </authorList>
    </citation>
    <scope>NUCLEOTIDE SEQUENCE</scope>
    <source>
        <strain evidence="2">NBRC 108219</strain>
    </source>
</reference>
<accession>A0ABQ5VB52</accession>
<dbReference type="PIRSF" id="PIRSF033093">
    <property type="entry name" value="UCP_ML1119"/>
    <property type="match status" value="1"/>
</dbReference>
<name>A0ABQ5VB52_9PROT</name>
<keyword evidence="2" id="KW-0269">Exonuclease</keyword>
<dbReference type="Proteomes" id="UP001161391">
    <property type="component" value="Unassembled WGS sequence"/>
</dbReference>
<dbReference type="PANTHER" id="PTHR30337">
    <property type="entry name" value="COMPONENT OF ATP-DEPENDENT DSDNA EXONUCLEASE"/>
    <property type="match status" value="1"/>
</dbReference>
<dbReference type="InterPro" id="IPR004843">
    <property type="entry name" value="Calcineurin-like_PHP"/>
</dbReference>
<dbReference type="InterPro" id="IPR050535">
    <property type="entry name" value="DNA_Repair-Maintenance_Comp"/>
</dbReference>
<evidence type="ECO:0000313" key="3">
    <source>
        <dbReference type="Proteomes" id="UP001161391"/>
    </source>
</evidence>
<dbReference type="GO" id="GO:0004527">
    <property type="term" value="F:exonuclease activity"/>
    <property type="evidence" value="ECO:0007669"/>
    <property type="project" value="UniProtKB-KW"/>
</dbReference>
<gene>
    <name evidence="2" type="ORF">GCM10007853_17890</name>
</gene>
<proteinExistence type="predicted"/>
<keyword evidence="2" id="KW-0540">Nuclease</keyword>
<dbReference type="Gene3D" id="3.60.21.10">
    <property type="match status" value="1"/>
</dbReference>
<reference evidence="2" key="2">
    <citation type="submission" date="2023-01" db="EMBL/GenBank/DDBJ databases">
        <title>Draft genome sequence of Algimonas ampicilliniresistens strain NBRC 108219.</title>
        <authorList>
            <person name="Sun Q."/>
            <person name="Mori K."/>
        </authorList>
    </citation>
    <scope>NUCLEOTIDE SEQUENCE</scope>
    <source>
        <strain evidence="2">NBRC 108219</strain>
    </source>
</reference>
<evidence type="ECO:0000313" key="2">
    <source>
        <dbReference type="EMBL" id="GLQ23915.1"/>
    </source>
</evidence>
<dbReference type="InterPro" id="IPR029052">
    <property type="entry name" value="Metallo-depent_PP-like"/>
</dbReference>
<organism evidence="2 3">
    <name type="scientific">Algimonas ampicilliniresistens</name>
    <dbReference type="NCBI Taxonomy" id="1298735"/>
    <lineage>
        <taxon>Bacteria</taxon>
        <taxon>Pseudomonadati</taxon>
        <taxon>Pseudomonadota</taxon>
        <taxon>Alphaproteobacteria</taxon>
        <taxon>Maricaulales</taxon>
        <taxon>Robiginitomaculaceae</taxon>
        <taxon>Algimonas</taxon>
    </lineage>
</organism>